<keyword evidence="3" id="KW-0812">Transmembrane</keyword>
<feature type="transmembrane region" description="Helical" evidence="3">
    <location>
        <begin position="26"/>
        <end position="46"/>
    </location>
</feature>
<evidence type="ECO:0000313" key="6">
    <source>
        <dbReference type="Proteomes" id="UP001621714"/>
    </source>
</evidence>
<feature type="domain" description="Solute-binding protein family 5" evidence="4">
    <location>
        <begin position="101"/>
        <end position="452"/>
    </location>
</feature>
<dbReference type="InterPro" id="IPR000914">
    <property type="entry name" value="SBP_5_dom"/>
</dbReference>
<evidence type="ECO:0000256" key="3">
    <source>
        <dbReference type="SAM" id="Phobius"/>
    </source>
</evidence>
<gene>
    <name evidence="5" type="ORF">V6U78_02965</name>
</gene>
<accession>A0ABW8PVV1</accession>
<sequence>MHDQKKKQLQHLSEQARQGQLSRRDFLGYAAALGVSLPLSGGLFAASPAVQTPIKGGTLRAGMQGGESTDSLDPASWTSQVQHSFGQSWGETLTNLSPEGELIPRLAESVSATPDARTWTFNLRRGVLFHHGEEMTSADVVATLQRHSDENSQSGALGIMRGIQSIEAKGRYQVEVVATEPNADLPFLMSDYHLIIQPNGGRDQPAAGIGTGPYRVTEFNPGVRQRAERFEDYWNLEEFGHADEIEILVINDPSARVAALQSRQVDMINRVEPRIMGMLNRLNHVVPRSVSGRAHYVFVMHTDTAPFDNNDLRMALKLAIDREDMVNRILRGYGTVGNDMPINAAYPLFSDDIPQRSFDPDRARYHYARSGHSGPIVLRTSDTAFPGAVDAAQLFRESAAQAGIDLRVQREPSDGYWSEVWNKQPFCASYWSGRPTQDQMYSTAYISDADWNDTNFQRADFDQLARQARGELDQERRQALYRQMGLMVRDEGGLILPMFNDYLEATSDRVGGWKPHPMGEMCSGYALSQCWLTA</sequence>
<dbReference type="PIRSF" id="PIRSF002741">
    <property type="entry name" value="MppA"/>
    <property type="match status" value="1"/>
</dbReference>
<evidence type="ECO:0000313" key="5">
    <source>
        <dbReference type="EMBL" id="MFK7159994.1"/>
    </source>
</evidence>
<reference evidence="5 6" key="1">
    <citation type="submission" date="2024-02" db="EMBL/GenBank/DDBJ databases">
        <title>Marinospirillum sp. MEB 164 isolated from Lonar lake sediment.</title>
        <authorList>
            <person name="Joshi A."/>
            <person name="Thite S."/>
        </authorList>
    </citation>
    <scope>NUCLEOTIDE SEQUENCE [LARGE SCALE GENOMIC DNA]</scope>
    <source>
        <strain evidence="5 6">MEB164</strain>
    </source>
</reference>
<keyword evidence="1" id="KW-0732">Signal</keyword>
<dbReference type="NCBIfam" id="TIGR01409">
    <property type="entry name" value="TAT_signal_seq"/>
    <property type="match status" value="1"/>
</dbReference>
<dbReference type="SUPFAM" id="SSF53850">
    <property type="entry name" value="Periplasmic binding protein-like II"/>
    <property type="match status" value="1"/>
</dbReference>
<dbReference type="PANTHER" id="PTHR30290">
    <property type="entry name" value="PERIPLASMIC BINDING COMPONENT OF ABC TRANSPORTER"/>
    <property type="match status" value="1"/>
</dbReference>
<dbReference type="Gene3D" id="3.90.76.10">
    <property type="entry name" value="Dipeptide-binding Protein, Domain 1"/>
    <property type="match status" value="1"/>
</dbReference>
<organism evidence="5 6">
    <name type="scientific">Marinospirillum alkalitolerans</name>
    <dbReference type="NCBI Taxonomy" id="3123374"/>
    <lineage>
        <taxon>Bacteria</taxon>
        <taxon>Pseudomonadati</taxon>
        <taxon>Pseudomonadota</taxon>
        <taxon>Gammaproteobacteria</taxon>
        <taxon>Oceanospirillales</taxon>
        <taxon>Oceanospirillaceae</taxon>
        <taxon>Marinospirillum</taxon>
    </lineage>
</organism>
<dbReference type="Gene3D" id="3.10.105.10">
    <property type="entry name" value="Dipeptide-binding Protein, Domain 3"/>
    <property type="match status" value="1"/>
</dbReference>
<dbReference type="RefSeq" id="WP_405337020.1">
    <property type="nucleotide sequence ID" value="NZ_JBANFI010000001.1"/>
</dbReference>
<evidence type="ECO:0000256" key="1">
    <source>
        <dbReference type="ARBA" id="ARBA00022729"/>
    </source>
</evidence>
<dbReference type="CDD" id="cd08503">
    <property type="entry name" value="PBP2_NikA_DppA_OppA_like_17"/>
    <property type="match status" value="1"/>
</dbReference>
<keyword evidence="6" id="KW-1185">Reference proteome</keyword>
<dbReference type="EMBL" id="JBANFI010000001">
    <property type="protein sequence ID" value="MFK7159994.1"/>
    <property type="molecule type" value="Genomic_DNA"/>
</dbReference>
<keyword evidence="3" id="KW-1133">Transmembrane helix</keyword>
<dbReference type="InterPro" id="IPR019546">
    <property type="entry name" value="TAT_signal_bac_arc"/>
</dbReference>
<proteinExistence type="predicted"/>
<feature type="region of interest" description="Disordered" evidence="2">
    <location>
        <begin position="57"/>
        <end position="77"/>
    </location>
</feature>
<dbReference type="InterPro" id="IPR030678">
    <property type="entry name" value="Peptide/Ni-bd"/>
</dbReference>
<keyword evidence="3" id="KW-0472">Membrane</keyword>
<comment type="caution">
    <text evidence="5">The sequence shown here is derived from an EMBL/GenBank/DDBJ whole genome shotgun (WGS) entry which is preliminary data.</text>
</comment>
<protein>
    <submittedName>
        <fullName evidence="5">ABC transporter substrate-binding protein</fullName>
    </submittedName>
</protein>
<dbReference type="InterPro" id="IPR006311">
    <property type="entry name" value="TAT_signal"/>
</dbReference>
<dbReference type="Proteomes" id="UP001621714">
    <property type="component" value="Unassembled WGS sequence"/>
</dbReference>
<dbReference type="Pfam" id="PF00496">
    <property type="entry name" value="SBP_bac_5"/>
    <property type="match status" value="1"/>
</dbReference>
<evidence type="ECO:0000259" key="4">
    <source>
        <dbReference type="Pfam" id="PF00496"/>
    </source>
</evidence>
<feature type="compositionally biased region" description="Polar residues" evidence="2">
    <location>
        <begin position="66"/>
        <end position="77"/>
    </location>
</feature>
<dbReference type="InterPro" id="IPR039424">
    <property type="entry name" value="SBP_5"/>
</dbReference>
<name>A0ABW8PVV1_9GAMM</name>
<dbReference type="Gene3D" id="3.40.190.10">
    <property type="entry name" value="Periplasmic binding protein-like II"/>
    <property type="match status" value="1"/>
</dbReference>
<dbReference type="PROSITE" id="PS51318">
    <property type="entry name" value="TAT"/>
    <property type="match status" value="1"/>
</dbReference>
<evidence type="ECO:0000256" key="2">
    <source>
        <dbReference type="SAM" id="MobiDB-lite"/>
    </source>
</evidence>